<keyword evidence="2" id="KW-1185">Reference proteome</keyword>
<evidence type="ECO:0000313" key="1">
    <source>
        <dbReference type="EMBL" id="CAA0112489.1"/>
    </source>
</evidence>
<sequence length="49" mass="5295">MFDELKVPKTFARFTAEDGAENLCQSDALAYKDEVVFNGIADTLGGKPA</sequence>
<organism evidence="1 2">
    <name type="scientific">Starkeya nomas</name>
    <dbReference type="NCBI Taxonomy" id="2666134"/>
    <lineage>
        <taxon>Bacteria</taxon>
        <taxon>Pseudomonadati</taxon>
        <taxon>Pseudomonadota</taxon>
        <taxon>Alphaproteobacteria</taxon>
        <taxon>Hyphomicrobiales</taxon>
        <taxon>Xanthobacteraceae</taxon>
        <taxon>Starkeya</taxon>
    </lineage>
</organism>
<dbReference type="EMBL" id="CACSAS010000001">
    <property type="protein sequence ID" value="CAA0112489.1"/>
    <property type="molecule type" value="Genomic_DNA"/>
</dbReference>
<dbReference type="Proteomes" id="UP000433050">
    <property type="component" value="Unassembled WGS sequence"/>
</dbReference>
<gene>
    <name evidence="1" type="ORF">STARVERO_04055</name>
</gene>
<dbReference type="AlphaFoldDB" id="A0A5S9Q4G8"/>
<accession>A0A5S9Q4G8</accession>
<name>A0A5S9Q4G8_9HYPH</name>
<proteinExistence type="predicted"/>
<reference evidence="1 2" key="1">
    <citation type="submission" date="2019-12" db="EMBL/GenBank/DDBJ databases">
        <authorList>
            <person name="Reyes-Prieto M."/>
        </authorList>
    </citation>
    <scope>NUCLEOTIDE SEQUENCE [LARGE SCALE GENOMIC DNA]</scope>
    <source>
        <strain evidence="1">HF14-78462</strain>
    </source>
</reference>
<protein>
    <submittedName>
        <fullName evidence="1">Uncharacterized protein</fullName>
    </submittedName>
</protein>
<dbReference type="RefSeq" id="WP_159601160.1">
    <property type="nucleotide sequence ID" value="NZ_CACSAS010000001.1"/>
</dbReference>
<evidence type="ECO:0000313" key="2">
    <source>
        <dbReference type="Proteomes" id="UP000433050"/>
    </source>
</evidence>